<dbReference type="AlphaFoldDB" id="A0A100ITW2"/>
<evidence type="ECO:0000256" key="1">
    <source>
        <dbReference type="ARBA" id="ARBA00009986"/>
    </source>
</evidence>
<evidence type="ECO:0000256" key="6">
    <source>
        <dbReference type="RuleBase" id="RU003345"/>
    </source>
</evidence>
<feature type="domain" description="Aldehyde dehydrogenase" evidence="8">
    <location>
        <begin position="25"/>
        <end position="470"/>
    </location>
</feature>
<dbReference type="FunFam" id="3.40.309.10:FF:000032">
    <property type="entry name" value="Probable aldehyde dehydrogenase"/>
    <property type="match status" value="1"/>
</dbReference>
<dbReference type="FunFam" id="3.40.605.10:FF:000007">
    <property type="entry name" value="NAD/NADP-dependent betaine aldehyde dehydrogenase"/>
    <property type="match status" value="1"/>
</dbReference>
<dbReference type="EMBL" id="BCMY01000027">
    <property type="protein sequence ID" value="GAQ47275.1"/>
    <property type="molecule type" value="Genomic_DNA"/>
</dbReference>
<evidence type="ECO:0000313" key="10">
    <source>
        <dbReference type="Proteomes" id="UP000068243"/>
    </source>
</evidence>
<accession>A0A100ITW2</accession>
<comment type="catalytic activity">
    <reaction evidence="4">
        <text>an aldehyde + NAD(+) + H2O = a carboxylate + NADH + 2 H(+)</text>
        <dbReference type="Rhea" id="RHEA:16185"/>
        <dbReference type="ChEBI" id="CHEBI:15377"/>
        <dbReference type="ChEBI" id="CHEBI:15378"/>
        <dbReference type="ChEBI" id="CHEBI:17478"/>
        <dbReference type="ChEBI" id="CHEBI:29067"/>
        <dbReference type="ChEBI" id="CHEBI:57540"/>
        <dbReference type="ChEBI" id="CHEBI:57945"/>
        <dbReference type="EC" id="1.2.1.3"/>
    </reaction>
</comment>
<name>A0A100ITW2_ASPNG</name>
<comment type="similarity">
    <text evidence="1 6">Belongs to the aldehyde dehydrogenase family.</text>
</comment>
<dbReference type="OMA" id="WINSHFQ"/>
<dbReference type="InterPro" id="IPR016163">
    <property type="entry name" value="Ald_DH_C"/>
</dbReference>
<evidence type="ECO:0000256" key="7">
    <source>
        <dbReference type="SAM" id="MobiDB-lite"/>
    </source>
</evidence>
<dbReference type="VEuPathDB" id="FungiDB:An01g00620"/>
<dbReference type="InterPro" id="IPR016162">
    <property type="entry name" value="Ald_DH_N"/>
</dbReference>
<keyword evidence="2 6" id="KW-0560">Oxidoreductase</keyword>
<reference evidence="10" key="1">
    <citation type="journal article" date="2016" name="Genome Announc.">
        <title>Draft genome sequence of Aspergillus niger strain An76.</title>
        <authorList>
            <person name="Gong W."/>
            <person name="Cheng Z."/>
            <person name="Zhang H."/>
            <person name="Liu L."/>
            <person name="Gao P."/>
            <person name="Wang L."/>
        </authorList>
    </citation>
    <scope>NUCLEOTIDE SEQUENCE [LARGE SCALE GENOMIC DNA]</scope>
    <source>
        <strain evidence="10">An76</strain>
    </source>
</reference>
<feature type="region of interest" description="Disordered" evidence="7">
    <location>
        <begin position="24"/>
        <end position="46"/>
    </location>
</feature>
<evidence type="ECO:0000256" key="5">
    <source>
        <dbReference type="PROSITE-ProRule" id="PRU10007"/>
    </source>
</evidence>
<dbReference type="EC" id="1.2.1.3" evidence="3"/>
<sequence length="477" mass="52120">MGSLDKIDFTTFYNTINNELTTTSATRHSLNPATRKPNPPVPVSTASDLDRAVDSARNAFKTWSKLSPSERRSKVVALGEAIDLHAEELTALLVQEQGKAHGQAAIEVSMSGTWCKQIPQLELNDEVLQDTDDQRVIQRFTPMGVVAGIVPWNFPLLLAVGKIAPAVYTGNCIIIKPSPFTPYCALKIGELAAKIFPPGVVQVLSDDGNIGPLMTAHPGINKISFTGSTETGKRIMRHCADTLKSVTLELGGNDPAIVCEDVDIEQVVPQIATLSFLVSAQVCMMIKRLYVHEKIYDKFLEAFVNFTKNLKVGNGAEPDVFFGPVQNEMQYGKLKDLFSSIQTENLKPALGGSITESEGYFVTPTIIDNPPDNSRVVQEEPFGPILPLMKWSDEDEVIARANDTETGLGASVWSKDVDRAQRIGTQLESGSVWINSHFQVAPNIPFGGMKASGNGREWGLEGLKSYTQSQMLWVKKA</sequence>
<evidence type="ECO:0000256" key="2">
    <source>
        <dbReference type="ARBA" id="ARBA00023002"/>
    </source>
</evidence>
<organism evidence="9 10">
    <name type="scientific">Aspergillus niger</name>
    <dbReference type="NCBI Taxonomy" id="5061"/>
    <lineage>
        <taxon>Eukaryota</taxon>
        <taxon>Fungi</taxon>
        <taxon>Dikarya</taxon>
        <taxon>Ascomycota</taxon>
        <taxon>Pezizomycotina</taxon>
        <taxon>Eurotiomycetes</taxon>
        <taxon>Eurotiomycetidae</taxon>
        <taxon>Eurotiales</taxon>
        <taxon>Aspergillaceae</taxon>
        <taxon>Aspergillus</taxon>
        <taxon>Aspergillus subgen. Circumdati</taxon>
    </lineage>
</organism>
<protein>
    <recommendedName>
        <fullName evidence="3">aldehyde dehydrogenase (NAD(+))</fullName>
        <ecNumber evidence="3">1.2.1.3</ecNumber>
    </recommendedName>
</protein>
<dbReference type="InterPro" id="IPR016161">
    <property type="entry name" value="Ald_DH/histidinol_DH"/>
</dbReference>
<dbReference type="PROSITE" id="PS00687">
    <property type="entry name" value="ALDEHYDE_DEHYDR_GLU"/>
    <property type="match status" value="1"/>
</dbReference>
<gene>
    <name evidence="9" type="ORF">ABL_09936</name>
</gene>
<dbReference type="VEuPathDB" id="FungiDB:ASPNIDRAFT2_196874"/>
<dbReference type="PaxDb" id="5061-CADANGAP00000054"/>
<evidence type="ECO:0000313" key="9">
    <source>
        <dbReference type="EMBL" id="GAQ47275.1"/>
    </source>
</evidence>
<dbReference type="InterPro" id="IPR044086">
    <property type="entry name" value="LUC3-like"/>
</dbReference>
<evidence type="ECO:0000256" key="3">
    <source>
        <dbReference type="ARBA" id="ARBA00024226"/>
    </source>
</evidence>
<dbReference type="VEuPathDB" id="FungiDB:M747DRAFT_281153"/>
<dbReference type="Gene3D" id="3.40.309.10">
    <property type="entry name" value="Aldehyde Dehydrogenase, Chain A, domain 2"/>
    <property type="match status" value="1"/>
</dbReference>
<dbReference type="Proteomes" id="UP000068243">
    <property type="component" value="Unassembled WGS sequence"/>
</dbReference>
<dbReference type="PANTHER" id="PTHR11699">
    <property type="entry name" value="ALDEHYDE DEHYDROGENASE-RELATED"/>
    <property type="match status" value="1"/>
</dbReference>
<proteinExistence type="inferred from homology"/>
<dbReference type="InterPro" id="IPR015590">
    <property type="entry name" value="Aldehyde_DH_dom"/>
</dbReference>
<dbReference type="OrthoDB" id="310895at2759"/>
<dbReference type="Gene3D" id="3.40.605.10">
    <property type="entry name" value="Aldehyde Dehydrogenase, Chain A, domain 1"/>
    <property type="match status" value="1"/>
</dbReference>
<feature type="active site" evidence="5">
    <location>
        <position position="249"/>
    </location>
</feature>
<evidence type="ECO:0000256" key="4">
    <source>
        <dbReference type="ARBA" id="ARBA00049194"/>
    </source>
</evidence>
<dbReference type="CDD" id="cd07106">
    <property type="entry name" value="ALDH_AldA-AAD23400"/>
    <property type="match status" value="1"/>
</dbReference>
<dbReference type="VEuPathDB" id="FungiDB:ATCC64974_22930"/>
<dbReference type="GO" id="GO:0004029">
    <property type="term" value="F:aldehyde dehydrogenase (NAD+) activity"/>
    <property type="evidence" value="ECO:0007669"/>
    <property type="project" value="UniProtKB-EC"/>
</dbReference>
<evidence type="ECO:0000259" key="8">
    <source>
        <dbReference type="Pfam" id="PF00171"/>
    </source>
</evidence>
<dbReference type="InterPro" id="IPR029510">
    <property type="entry name" value="Ald_DH_CS_GLU"/>
</dbReference>
<comment type="caution">
    <text evidence="9">The sequence shown here is derived from an EMBL/GenBank/DDBJ whole genome shotgun (WGS) entry which is preliminary data.</text>
</comment>
<dbReference type="SUPFAM" id="SSF53720">
    <property type="entry name" value="ALDH-like"/>
    <property type="match status" value="1"/>
</dbReference>
<dbReference type="Pfam" id="PF00171">
    <property type="entry name" value="Aldedh"/>
    <property type="match status" value="1"/>
</dbReference>